<evidence type="ECO:0000313" key="5">
    <source>
        <dbReference type="EMBL" id="OVA08606.1"/>
    </source>
</evidence>
<evidence type="ECO:0000256" key="2">
    <source>
        <dbReference type="ARBA" id="ARBA00011738"/>
    </source>
</evidence>
<dbReference type="InParanoid" id="A0A200QDN9"/>
<comment type="similarity">
    <text evidence="1 4">Belongs to the plant dirigent protein family.</text>
</comment>
<keyword evidence="6" id="KW-1185">Reference proteome</keyword>
<feature type="signal peptide" evidence="4">
    <location>
        <begin position="1"/>
        <end position="20"/>
    </location>
</feature>
<gene>
    <name evidence="5" type="ORF">BVC80_1291g10</name>
</gene>
<keyword evidence="4" id="KW-0732">Signal</keyword>
<dbReference type="AlphaFoldDB" id="A0A200QDN9"/>
<evidence type="ECO:0000256" key="4">
    <source>
        <dbReference type="RuleBase" id="RU363099"/>
    </source>
</evidence>
<comment type="subunit">
    <text evidence="2 4">Homodimer.</text>
</comment>
<dbReference type="Gene3D" id="2.40.480.10">
    <property type="entry name" value="Allene oxide cyclase-like"/>
    <property type="match status" value="1"/>
</dbReference>
<keyword evidence="4" id="KW-0052">Apoplast</keyword>
<dbReference type="OrthoDB" id="1864232at2759"/>
<dbReference type="GO" id="GO:0048046">
    <property type="term" value="C:apoplast"/>
    <property type="evidence" value="ECO:0007669"/>
    <property type="project" value="UniProtKB-SubCell"/>
</dbReference>
<dbReference type="EMBL" id="MVGT01002326">
    <property type="protein sequence ID" value="OVA08606.1"/>
    <property type="molecule type" value="Genomic_DNA"/>
</dbReference>
<evidence type="ECO:0000313" key="6">
    <source>
        <dbReference type="Proteomes" id="UP000195402"/>
    </source>
</evidence>
<dbReference type="PANTHER" id="PTHR21495">
    <property type="entry name" value="NUCLEOPORIN-RELATED"/>
    <property type="match status" value="1"/>
</dbReference>
<dbReference type="Pfam" id="PF03018">
    <property type="entry name" value="Dirigent"/>
    <property type="match status" value="1"/>
</dbReference>
<dbReference type="InterPro" id="IPR044859">
    <property type="entry name" value="Allene_oxi_cyc_Dirigent"/>
</dbReference>
<sequence>MGKDMGFLVLLLLLMYLVVAASPLAQNNKFEEVSHQLDEEKLTQLHFYYHDTLSGKKPILIKDISGKKKPSSPAVLQVPQDAGFFGVLMMADDPLTEGPEPTSKLVGRAQGLYASATAAARQDHSHSLGFFAAMSFGFTEGVYNSSTLSILGGNHTTAMNSVHEIPIVRGTGIFQLARCTAVAKTYWFNTTTNDAIVEYHITAFRDEHV</sequence>
<dbReference type="GO" id="GO:0009699">
    <property type="term" value="P:phenylpropanoid biosynthetic process"/>
    <property type="evidence" value="ECO:0007669"/>
    <property type="project" value="UniProtKB-ARBA"/>
</dbReference>
<evidence type="ECO:0000256" key="1">
    <source>
        <dbReference type="ARBA" id="ARBA00010746"/>
    </source>
</evidence>
<keyword evidence="3 4" id="KW-0964">Secreted</keyword>
<feature type="chain" id="PRO_5011829566" description="Dirigent protein" evidence="4">
    <location>
        <begin position="21"/>
        <end position="209"/>
    </location>
</feature>
<organism evidence="5 6">
    <name type="scientific">Macleaya cordata</name>
    <name type="common">Five-seeded plume-poppy</name>
    <name type="synonym">Bocconia cordata</name>
    <dbReference type="NCBI Taxonomy" id="56857"/>
    <lineage>
        <taxon>Eukaryota</taxon>
        <taxon>Viridiplantae</taxon>
        <taxon>Streptophyta</taxon>
        <taxon>Embryophyta</taxon>
        <taxon>Tracheophyta</taxon>
        <taxon>Spermatophyta</taxon>
        <taxon>Magnoliopsida</taxon>
        <taxon>Ranunculales</taxon>
        <taxon>Papaveraceae</taxon>
        <taxon>Papaveroideae</taxon>
        <taxon>Macleaya</taxon>
    </lineage>
</organism>
<comment type="function">
    <text evidence="4">Dirigent proteins impart stereoselectivity on the phenoxy radical-coupling reaction, yielding optically active lignans from two molecules of coniferyl alcohol in the biosynthesis of lignans, flavonolignans, and alkaloids and thus plays a central role in plant secondary metabolism.</text>
</comment>
<dbReference type="OMA" id="HITAFRD"/>
<name>A0A200QDN9_MACCD</name>
<protein>
    <recommendedName>
        <fullName evidence="4">Dirigent protein</fullName>
    </recommendedName>
</protein>
<dbReference type="Proteomes" id="UP000195402">
    <property type="component" value="Unassembled WGS sequence"/>
</dbReference>
<proteinExistence type="inferred from homology"/>
<evidence type="ECO:0000256" key="3">
    <source>
        <dbReference type="ARBA" id="ARBA00022525"/>
    </source>
</evidence>
<comment type="caution">
    <text evidence="5">The sequence shown here is derived from an EMBL/GenBank/DDBJ whole genome shotgun (WGS) entry which is preliminary data.</text>
</comment>
<reference evidence="5 6" key="1">
    <citation type="journal article" date="2017" name="Mol. Plant">
        <title>The Genome of Medicinal Plant Macleaya cordata Provides New Insights into Benzylisoquinoline Alkaloids Metabolism.</title>
        <authorList>
            <person name="Liu X."/>
            <person name="Liu Y."/>
            <person name="Huang P."/>
            <person name="Ma Y."/>
            <person name="Qing Z."/>
            <person name="Tang Q."/>
            <person name="Cao H."/>
            <person name="Cheng P."/>
            <person name="Zheng Y."/>
            <person name="Yuan Z."/>
            <person name="Zhou Y."/>
            <person name="Liu J."/>
            <person name="Tang Z."/>
            <person name="Zhuo Y."/>
            <person name="Zhang Y."/>
            <person name="Yu L."/>
            <person name="Huang J."/>
            <person name="Yang P."/>
            <person name="Peng Q."/>
            <person name="Zhang J."/>
            <person name="Jiang W."/>
            <person name="Zhang Z."/>
            <person name="Lin K."/>
            <person name="Ro D.K."/>
            <person name="Chen X."/>
            <person name="Xiong X."/>
            <person name="Shang Y."/>
            <person name="Huang S."/>
            <person name="Zeng J."/>
        </authorList>
    </citation>
    <scope>NUCLEOTIDE SEQUENCE [LARGE SCALE GENOMIC DNA]</scope>
    <source>
        <strain evidence="6">cv. BLH2017</strain>
        <tissue evidence="5">Root</tissue>
    </source>
</reference>
<comment type="subcellular location">
    <subcellularLocation>
        <location evidence="4">Secreted</location>
        <location evidence="4">Extracellular space</location>
        <location evidence="4">Apoplast</location>
    </subcellularLocation>
</comment>
<dbReference type="InterPro" id="IPR004265">
    <property type="entry name" value="Dirigent"/>
</dbReference>
<dbReference type="STRING" id="56857.A0A200QDN9"/>
<accession>A0A200QDN9</accession>